<dbReference type="PANTHER" id="PTHR11654">
    <property type="entry name" value="OLIGOPEPTIDE TRANSPORTER-RELATED"/>
    <property type="match status" value="1"/>
</dbReference>
<feature type="transmembrane region" description="Helical" evidence="6">
    <location>
        <begin position="66"/>
        <end position="85"/>
    </location>
</feature>
<evidence type="ECO:0000256" key="6">
    <source>
        <dbReference type="SAM" id="Phobius"/>
    </source>
</evidence>
<feature type="transmembrane region" description="Helical" evidence="6">
    <location>
        <begin position="458"/>
        <end position="478"/>
    </location>
</feature>
<feature type="transmembrane region" description="Helical" evidence="6">
    <location>
        <begin position="376"/>
        <end position="397"/>
    </location>
</feature>
<comment type="similarity">
    <text evidence="2">Belongs to the major facilitator superfamily. Proton-dependent oligopeptide transporter (POT/PTR) (TC 2.A.17) family.</text>
</comment>
<proteinExistence type="inferred from homology"/>
<dbReference type="Gene3D" id="1.20.1250.20">
    <property type="entry name" value="MFS general substrate transporter like domains"/>
    <property type="match status" value="1"/>
</dbReference>
<feature type="transmembrane region" description="Helical" evidence="6">
    <location>
        <begin position="418"/>
        <end position="438"/>
    </location>
</feature>
<accession>A0A067KXJ2</accession>
<evidence type="ECO:0000256" key="2">
    <source>
        <dbReference type="ARBA" id="ARBA00005982"/>
    </source>
</evidence>
<feature type="transmembrane region" description="Helical" evidence="6">
    <location>
        <begin position="12"/>
        <end position="34"/>
    </location>
</feature>
<dbReference type="AlphaFoldDB" id="A0A067KXJ2"/>
<dbReference type="GO" id="GO:0016020">
    <property type="term" value="C:membrane"/>
    <property type="evidence" value="ECO:0007669"/>
    <property type="project" value="UniProtKB-SubCell"/>
</dbReference>
<evidence type="ECO:0000256" key="3">
    <source>
        <dbReference type="ARBA" id="ARBA00022692"/>
    </source>
</evidence>
<dbReference type="InterPro" id="IPR000109">
    <property type="entry name" value="POT_fam"/>
</dbReference>
<dbReference type="EMBL" id="KK914427">
    <property type="protein sequence ID" value="KDP36569.1"/>
    <property type="molecule type" value="Genomic_DNA"/>
</dbReference>
<evidence type="ECO:0000313" key="8">
    <source>
        <dbReference type="Proteomes" id="UP000027138"/>
    </source>
</evidence>
<dbReference type="Proteomes" id="UP000027138">
    <property type="component" value="Unassembled WGS sequence"/>
</dbReference>
<feature type="transmembrane region" description="Helical" evidence="6">
    <location>
        <begin position="137"/>
        <end position="159"/>
    </location>
</feature>
<comment type="subcellular location">
    <subcellularLocation>
        <location evidence="1">Membrane</location>
        <topology evidence="1">Multi-pass membrane protein</topology>
    </subcellularLocation>
</comment>
<evidence type="ECO:0000256" key="4">
    <source>
        <dbReference type="ARBA" id="ARBA00022989"/>
    </source>
</evidence>
<organism evidence="7 8">
    <name type="scientific">Jatropha curcas</name>
    <name type="common">Barbados nut</name>
    <dbReference type="NCBI Taxonomy" id="180498"/>
    <lineage>
        <taxon>Eukaryota</taxon>
        <taxon>Viridiplantae</taxon>
        <taxon>Streptophyta</taxon>
        <taxon>Embryophyta</taxon>
        <taxon>Tracheophyta</taxon>
        <taxon>Spermatophyta</taxon>
        <taxon>Magnoliopsida</taxon>
        <taxon>eudicotyledons</taxon>
        <taxon>Gunneridae</taxon>
        <taxon>Pentapetalae</taxon>
        <taxon>rosids</taxon>
        <taxon>fabids</taxon>
        <taxon>Malpighiales</taxon>
        <taxon>Euphorbiaceae</taxon>
        <taxon>Crotonoideae</taxon>
        <taxon>Jatropheae</taxon>
        <taxon>Jatropha</taxon>
    </lineage>
</organism>
<reference evidence="7 8" key="1">
    <citation type="journal article" date="2014" name="PLoS ONE">
        <title>Global Analysis of Gene Expression Profiles in Physic Nut (Jatropha curcas L.) Seedlings Exposed to Salt Stress.</title>
        <authorList>
            <person name="Zhang L."/>
            <person name="Zhang C."/>
            <person name="Wu P."/>
            <person name="Chen Y."/>
            <person name="Li M."/>
            <person name="Jiang H."/>
            <person name="Wu G."/>
        </authorList>
    </citation>
    <scope>NUCLEOTIDE SEQUENCE [LARGE SCALE GENOMIC DNA]</scope>
    <source>
        <strain evidence="8">cv. GZQX0401</strain>
        <tissue evidence="7">Young leaves</tissue>
    </source>
</reference>
<evidence type="ECO:0000313" key="7">
    <source>
        <dbReference type="EMBL" id="KDP36569.1"/>
    </source>
</evidence>
<feature type="transmembrane region" description="Helical" evidence="6">
    <location>
        <begin position="254"/>
        <end position="273"/>
    </location>
</feature>
<feature type="transmembrane region" description="Helical" evidence="6">
    <location>
        <begin position="41"/>
        <end position="60"/>
    </location>
</feature>
<keyword evidence="5 6" id="KW-0472">Membrane</keyword>
<evidence type="ECO:0000256" key="5">
    <source>
        <dbReference type="ARBA" id="ARBA00023136"/>
    </source>
</evidence>
<feature type="transmembrane region" description="Helical" evidence="6">
    <location>
        <begin position="113"/>
        <end position="131"/>
    </location>
</feature>
<sequence>MEDWERSNLPKAAAIINIQEGVAAVVALIMAHVADAYIGRFTTVILTTAAYIIGLMLLWFSSSFLSHVKIGVFYLALALIALGTAGKDPPFKAFLADQLVGEDYDQIQDRTTFWWRVVKFIGAVISVFFITRYSWKATFMISTIVMGTAYLWFLVGIWIRLYHRKGPTGSPLTTLYRVTVAAIYNWQLDYPLIEFSPRHPTLSIFNTKYRWMDKASIRRTSSSNQQPIQESTFSARLLQISSCTETEVKHAKRLLTLIPLWMTFLMYSVVQASGNTFFIEQTDGMKIRINADFDFPITFFFIFQSLTRSITSYLANLLISKKWRLATQQRPQLLKINSGMAFSIMCCLAAWQVEVKRLKLMKECGCMSSVYENNKISMSVLWLLPQFFLLGLMEGLAEDGLSQFFYNHVDESMKLFETPFNGLVIGIGRLLTLFFILLRRSWFGDSINHSRLDKYFRWLMILSCCNLCFCGVVSYKYANLEGHHQPDIIDQYEQQQQQLQQQPHQLQEDKQECPQKEAELEELSVVI</sequence>
<evidence type="ECO:0000256" key="1">
    <source>
        <dbReference type="ARBA" id="ARBA00004141"/>
    </source>
</evidence>
<gene>
    <name evidence="7" type="ORF">JCGZ_08336</name>
</gene>
<dbReference type="InterPro" id="IPR036259">
    <property type="entry name" value="MFS_trans_sf"/>
</dbReference>
<keyword evidence="8" id="KW-1185">Reference proteome</keyword>
<dbReference type="Pfam" id="PF00854">
    <property type="entry name" value="PTR2"/>
    <property type="match status" value="1"/>
</dbReference>
<dbReference type="OrthoDB" id="975446at2759"/>
<keyword evidence="3 6" id="KW-0812">Transmembrane</keyword>
<evidence type="ECO:0008006" key="9">
    <source>
        <dbReference type="Google" id="ProtNLM"/>
    </source>
</evidence>
<dbReference type="SUPFAM" id="SSF103473">
    <property type="entry name" value="MFS general substrate transporter"/>
    <property type="match status" value="1"/>
</dbReference>
<keyword evidence="4 6" id="KW-1133">Transmembrane helix</keyword>
<protein>
    <recommendedName>
        <fullName evidence="9">Major facilitator superfamily (MFS) profile domain-containing protein</fullName>
    </recommendedName>
</protein>
<dbReference type="GO" id="GO:0022857">
    <property type="term" value="F:transmembrane transporter activity"/>
    <property type="evidence" value="ECO:0007669"/>
    <property type="project" value="InterPro"/>
</dbReference>
<name>A0A067KXJ2_JATCU</name>